<evidence type="ECO:0000256" key="3">
    <source>
        <dbReference type="ARBA" id="ARBA00023002"/>
    </source>
</evidence>
<dbReference type="SUPFAM" id="SSF55447">
    <property type="entry name" value="CO dehydrogenase flavoprotein C-terminal domain-like"/>
    <property type="match status" value="1"/>
</dbReference>
<dbReference type="InterPro" id="IPR051312">
    <property type="entry name" value="Diverse_Substr_Oxidored"/>
</dbReference>
<dbReference type="InterPro" id="IPR016166">
    <property type="entry name" value="FAD-bd_PCMH"/>
</dbReference>
<dbReference type="Gene3D" id="3.30.390.50">
    <property type="entry name" value="CO dehydrogenase flavoprotein, C-terminal domain"/>
    <property type="match status" value="1"/>
</dbReference>
<proteinExistence type="predicted"/>
<dbReference type="Gene3D" id="3.30.465.10">
    <property type="match status" value="1"/>
</dbReference>
<reference evidence="7 8" key="1">
    <citation type="submission" date="2017-08" db="EMBL/GenBank/DDBJ databases">
        <title>Pusillimonas indicus sp. nov., a member of the family Alcaligenaceae isolated from surface seawater.</title>
        <authorList>
            <person name="Li J."/>
        </authorList>
    </citation>
    <scope>NUCLEOTIDE SEQUENCE [LARGE SCALE GENOMIC DNA]</scope>
    <source>
        <strain evidence="5 8">17-4A</strain>
        <strain evidence="6 7">L52-1-41</strain>
    </source>
</reference>
<dbReference type="FunFam" id="3.30.465.10:FF:000017">
    <property type="entry name" value="Xanthine dehydrogenase, FAD binding subunit"/>
    <property type="match status" value="1"/>
</dbReference>
<dbReference type="Proteomes" id="UP000266483">
    <property type="component" value="Unassembled WGS sequence"/>
</dbReference>
<dbReference type="GO" id="GO:0016491">
    <property type="term" value="F:oxidoreductase activity"/>
    <property type="evidence" value="ECO:0007669"/>
    <property type="project" value="UniProtKB-KW"/>
</dbReference>
<dbReference type="RefSeq" id="WP_119441030.1">
    <property type="nucleotide sequence ID" value="NZ_CP170494.1"/>
</dbReference>
<organism evidence="6 7">
    <name type="scientific">Neopusillimonas maritima</name>
    <dbReference type="NCBI Taxonomy" id="2026239"/>
    <lineage>
        <taxon>Bacteria</taxon>
        <taxon>Pseudomonadati</taxon>
        <taxon>Pseudomonadota</taxon>
        <taxon>Betaproteobacteria</taxon>
        <taxon>Burkholderiales</taxon>
        <taxon>Alcaligenaceae</taxon>
        <taxon>Neopusillimonas</taxon>
    </lineage>
</organism>
<sequence length="295" mass="31965">MHDFEYLEPTTAQDACKMLADFGEDSRIIAGGTALLLGMRQRMLSPSHLISLGKLDNLRKIEFEEGVGLQIGALVRHADIARSEVINQHFPILASMASRLANPQVRNAGTIGGNLCYGDPATDPPGCLLALGAQIVVMGPKGERCLAIEDFLVDYFQTALEPDEIVTHILIPALPGNVLGSYTRFLRTPAEHRPLVNIALLAQTADRKTCGQIRIAMGASTTTATRLDKAEAYLEGKTITTEVCAQAADLAVQDLSTISDSRGSAEYRLEMTRVVLRRSLGALFNLDQQQGAIYE</sequence>
<comment type="caution">
    <text evidence="6">The sequence shown here is derived from an EMBL/GenBank/DDBJ whole genome shotgun (WGS) entry which is preliminary data.</text>
</comment>
<feature type="domain" description="FAD-binding PCMH-type" evidence="4">
    <location>
        <begin position="1"/>
        <end position="176"/>
    </location>
</feature>
<protein>
    <submittedName>
        <fullName evidence="6">4-hydroxybenzoyl-CoA reductase</fullName>
    </submittedName>
</protein>
<dbReference type="Gene3D" id="3.30.43.10">
    <property type="entry name" value="Uridine Diphospho-n-acetylenolpyruvylglucosamine Reductase, domain 2"/>
    <property type="match status" value="1"/>
</dbReference>
<keyword evidence="2" id="KW-0274">FAD</keyword>
<dbReference type="SMART" id="SM01092">
    <property type="entry name" value="CO_deh_flav_C"/>
    <property type="match status" value="1"/>
</dbReference>
<evidence type="ECO:0000313" key="8">
    <source>
        <dbReference type="Proteomes" id="UP000266483"/>
    </source>
</evidence>
<evidence type="ECO:0000256" key="2">
    <source>
        <dbReference type="ARBA" id="ARBA00022827"/>
    </source>
</evidence>
<dbReference type="Proteomes" id="UP000266206">
    <property type="component" value="Unassembled WGS sequence"/>
</dbReference>
<dbReference type="GO" id="GO:0071949">
    <property type="term" value="F:FAD binding"/>
    <property type="evidence" value="ECO:0007669"/>
    <property type="project" value="InterPro"/>
</dbReference>
<dbReference type="EMBL" id="NQOU01000001">
    <property type="protein sequence ID" value="RII84240.1"/>
    <property type="molecule type" value="Genomic_DNA"/>
</dbReference>
<dbReference type="SUPFAM" id="SSF56176">
    <property type="entry name" value="FAD-binding/transporter-associated domain-like"/>
    <property type="match status" value="1"/>
</dbReference>
<evidence type="ECO:0000313" key="5">
    <source>
        <dbReference type="EMBL" id="RII84240.1"/>
    </source>
</evidence>
<dbReference type="EMBL" id="NQYH01000001">
    <property type="protein sequence ID" value="RIY41911.1"/>
    <property type="molecule type" value="Genomic_DNA"/>
</dbReference>
<dbReference type="PANTHER" id="PTHR42659">
    <property type="entry name" value="XANTHINE DEHYDROGENASE SUBUNIT C-RELATED"/>
    <property type="match status" value="1"/>
</dbReference>
<dbReference type="InterPro" id="IPR036683">
    <property type="entry name" value="CO_DH_flav_C_dom_sf"/>
</dbReference>
<evidence type="ECO:0000259" key="4">
    <source>
        <dbReference type="PROSITE" id="PS51387"/>
    </source>
</evidence>
<name>A0A3A1YWL3_9BURK</name>
<dbReference type="PANTHER" id="PTHR42659:SF2">
    <property type="entry name" value="XANTHINE DEHYDROGENASE SUBUNIT C-RELATED"/>
    <property type="match status" value="1"/>
</dbReference>
<accession>A0A3A1YWL3</accession>
<dbReference type="OrthoDB" id="9793944at2"/>
<dbReference type="InterPro" id="IPR005107">
    <property type="entry name" value="CO_DH_flav_C"/>
</dbReference>
<keyword evidence="3" id="KW-0560">Oxidoreductase</keyword>
<keyword evidence="1" id="KW-0285">Flavoprotein</keyword>
<evidence type="ECO:0000256" key="1">
    <source>
        <dbReference type="ARBA" id="ARBA00022630"/>
    </source>
</evidence>
<dbReference type="Pfam" id="PF00941">
    <property type="entry name" value="FAD_binding_5"/>
    <property type="match status" value="1"/>
</dbReference>
<dbReference type="InterPro" id="IPR036318">
    <property type="entry name" value="FAD-bd_PCMH-like_sf"/>
</dbReference>
<gene>
    <name evidence="5" type="ORF">CJO09_03210</name>
    <name evidence="6" type="ORF">CJP73_00230</name>
</gene>
<dbReference type="AlphaFoldDB" id="A0A3A1YWL3"/>
<keyword evidence="8" id="KW-1185">Reference proteome</keyword>
<dbReference type="InterPro" id="IPR016167">
    <property type="entry name" value="FAD-bd_PCMH_sub1"/>
</dbReference>
<dbReference type="InterPro" id="IPR002346">
    <property type="entry name" value="Mopterin_DH_FAD-bd"/>
</dbReference>
<evidence type="ECO:0000313" key="7">
    <source>
        <dbReference type="Proteomes" id="UP000266206"/>
    </source>
</evidence>
<dbReference type="Pfam" id="PF03450">
    <property type="entry name" value="CO_deh_flav_C"/>
    <property type="match status" value="1"/>
</dbReference>
<evidence type="ECO:0000313" key="6">
    <source>
        <dbReference type="EMBL" id="RIY41911.1"/>
    </source>
</evidence>
<dbReference type="InterPro" id="IPR016169">
    <property type="entry name" value="FAD-bd_PCMH_sub2"/>
</dbReference>
<dbReference type="PROSITE" id="PS51387">
    <property type="entry name" value="FAD_PCMH"/>
    <property type="match status" value="1"/>
</dbReference>